<comment type="caution">
    <text evidence="2">The sequence shown here is derived from an EMBL/GenBank/DDBJ whole genome shotgun (WGS) entry which is preliminary data.</text>
</comment>
<gene>
    <name evidence="2" type="ORF">ESZ00_16350</name>
</gene>
<dbReference type="InterPro" id="IPR007047">
    <property type="entry name" value="Flp_Fap"/>
</dbReference>
<keyword evidence="1" id="KW-0812">Transmembrane</keyword>
<dbReference type="AlphaFoldDB" id="A0A4Q1SB48"/>
<sequence length="58" mass="6011">MKAIMNRLISDESGQDLIEYALVAGLVGLVSVTALQTLATDIAKVFTAIDTDLTTAAG</sequence>
<dbReference type="EMBL" id="SDMK01000004">
    <property type="protein sequence ID" value="RXS93902.1"/>
    <property type="molecule type" value="Genomic_DNA"/>
</dbReference>
<reference evidence="2 3" key="1">
    <citation type="journal article" date="2016" name="Int. J. Syst. Evol. Microbiol.">
        <title>Acidipila dinghuensis sp. nov., an acidobacterium isolated from forest soil.</title>
        <authorList>
            <person name="Jiang Y.W."/>
            <person name="Wang J."/>
            <person name="Chen M.H."/>
            <person name="Lv Y.Y."/>
            <person name="Qiu L.H."/>
        </authorList>
    </citation>
    <scope>NUCLEOTIDE SEQUENCE [LARGE SCALE GENOMIC DNA]</scope>
    <source>
        <strain evidence="2 3">DHOF10</strain>
    </source>
</reference>
<dbReference type="RefSeq" id="WP_129209749.1">
    <property type="nucleotide sequence ID" value="NZ_BMGU01000002.1"/>
</dbReference>
<accession>A0A4Q1SB48</accession>
<organism evidence="2 3">
    <name type="scientific">Silvibacterium dinghuense</name>
    <dbReference type="NCBI Taxonomy" id="1560006"/>
    <lineage>
        <taxon>Bacteria</taxon>
        <taxon>Pseudomonadati</taxon>
        <taxon>Acidobacteriota</taxon>
        <taxon>Terriglobia</taxon>
        <taxon>Terriglobales</taxon>
        <taxon>Acidobacteriaceae</taxon>
        <taxon>Silvibacterium</taxon>
    </lineage>
</organism>
<evidence type="ECO:0000313" key="2">
    <source>
        <dbReference type="EMBL" id="RXS93902.1"/>
    </source>
</evidence>
<protein>
    <submittedName>
        <fullName evidence="2">Flp family type IVb pilin</fullName>
    </submittedName>
</protein>
<evidence type="ECO:0000313" key="3">
    <source>
        <dbReference type="Proteomes" id="UP000290253"/>
    </source>
</evidence>
<dbReference type="Proteomes" id="UP000290253">
    <property type="component" value="Unassembled WGS sequence"/>
</dbReference>
<evidence type="ECO:0000256" key="1">
    <source>
        <dbReference type="SAM" id="Phobius"/>
    </source>
</evidence>
<feature type="transmembrane region" description="Helical" evidence="1">
    <location>
        <begin position="20"/>
        <end position="39"/>
    </location>
</feature>
<keyword evidence="3" id="KW-1185">Reference proteome</keyword>
<name>A0A4Q1SB48_9BACT</name>
<keyword evidence="1" id="KW-1133">Transmembrane helix</keyword>
<dbReference type="Pfam" id="PF04964">
    <property type="entry name" value="Flp_Fap"/>
    <property type="match status" value="1"/>
</dbReference>
<proteinExistence type="predicted"/>
<keyword evidence="1" id="KW-0472">Membrane</keyword>